<dbReference type="Proteomes" id="UP001229421">
    <property type="component" value="Unassembled WGS sequence"/>
</dbReference>
<evidence type="ECO:0000256" key="1">
    <source>
        <dbReference type="ARBA" id="ARBA00008601"/>
    </source>
</evidence>
<dbReference type="EMBL" id="JAUHHV010000001">
    <property type="protein sequence ID" value="KAK1435595.1"/>
    <property type="molecule type" value="Genomic_DNA"/>
</dbReference>
<dbReference type="PANTHER" id="PTHR45848">
    <property type="entry name" value="DUAL SPECIFICITY PROTEIN PHOSPHATASE 12 FAMILY MEMBER"/>
    <property type="match status" value="1"/>
</dbReference>
<gene>
    <name evidence="6" type="ORF">QVD17_01361</name>
</gene>
<evidence type="ECO:0000313" key="7">
    <source>
        <dbReference type="Proteomes" id="UP001229421"/>
    </source>
</evidence>
<dbReference type="EC" id="3.1.3.48" evidence="2"/>
<keyword evidence="7" id="KW-1185">Reference proteome</keyword>
<comment type="caution">
    <text evidence="6">The sequence shown here is derived from an EMBL/GenBank/DDBJ whole genome shotgun (WGS) entry which is preliminary data.</text>
</comment>
<organism evidence="6 7">
    <name type="scientific">Tagetes erecta</name>
    <name type="common">African marigold</name>
    <dbReference type="NCBI Taxonomy" id="13708"/>
    <lineage>
        <taxon>Eukaryota</taxon>
        <taxon>Viridiplantae</taxon>
        <taxon>Streptophyta</taxon>
        <taxon>Embryophyta</taxon>
        <taxon>Tracheophyta</taxon>
        <taxon>Spermatophyta</taxon>
        <taxon>Magnoliopsida</taxon>
        <taxon>eudicotyledons</taxon>
        <taxon>Gunneridae</taxon>
        <taxon>Pentapetalae</taxon>
        <taxon>asterids</taxon>
        <taxon>campanulids</taxon>
        <taxon>Asterales</taxon>
        <taxon>Asteraceae</taxon>
        <taxon>Asteroideae</taxon>
        <taxon>Heliantheae alliance</taxon>
        <taxon>Tageteae</taxon>
        <taxon>Tagetes</taxon>
    </lineage>
</organism>
<dbReference type="PANTHER" id="PTHR45848:SF4">
    <property type="entry name" value="DUAL SPECIFICITY PROTEIN PHOSPHATASE 12"/>
    <property type="match status" value="1"/>
</dbReference>
<sequence length="188" mass="20986">MSGVCLRKSEFEAIRHLSAPRAKRELSQTPAPGDSYNRGQSIDSSKCAADPGLTNTEPSVLTKKTSQKETITVHSFGCKKCKRSVALQGDVIDHVPGERESSFECTSIFVEPHSWMQTVEEGASEGKLWCRHCEEQLGCFNWSGIECSCGSWIKPASPLDKKQYNIPFGFEEEREWTTNILCFSLSRS</sequence>
<accession>A0AAD8LDC5</accession>
<dbReference type="GO" id="GO:0004725">
    <property type="term" value="F:protein tyrosine phosphatase activity"/>
    <property type="evidence" value="ECO:0007669"/>
    <property type="project" value="UniProtKB-EC"/>
</dbReference>
<keyword evidence="3" id="KW-0378">Hydrolase</keyword>
<dbReference type="AlphaFoldDB" id="A0AAD8LDC5"/>
<name>A0AAD8LDC5_TARER</name>
<dbReference type="GO" id="GO:0008138">
    <property type="term" value="F:protein tyrosine/serine/threonine phosphatase activity"/>
    <property type="evidence" value="ECO:0007669"/>
    <property type="project" value="TreeGrafter"/>
</dbReference>
<evidence type="ECO:0000256" key="5">
    <source>
        <dbReference type="SAM" id="MobiDB-lite"/>
    </source>
</evidence>
<proteinExistence type="inferred from homology"/>
<evidence type="ECO:0000256" key="2">
    <source>
        <dbReference type="ARBA" id="ARBA00013064"/>
    </source>
</evidence>
<feature type="region of interest" description="Disordered" evidence="5">
    <location>
        <begin position="19"/>
        <end position="58"/>
    </location>
</feature>
<protein>
    <recommendedName>
        <fullName evidence="2">protein-tyrosine-phosphatase</fullName>
        <ecNumber evidence="2">3.1.3.48</ecNumber>
    </recommendedName>
</protein>
<evidence type="ECO:0000313" key="6">
    <source>
        <dbReference type="EMBL" id="KAK1435595.1"/>
    </source>
</evidence>
<reference evidence="6" key="1">
    <citation type="journal article" date="2023" name="bioRxiv">
        <title>Improved chromosome-level genome assembly for marigold (Tagetes erecta).</title>
        <authorList>
            <person name="Jiang F."/>
            <person name="Yuan L."/>
            <person name="Wang S."/>
            <person name="Wang H."/>
            <person name="Xu D."/>
            <person name="Wang A."/>
            <person name="Fan W."/>
        </authorList>
    </citation>
    <scope>NUCLEOTIDE SEQUENCE</scope>
    <source>
        <strain evidence="6">WSJ</strain>
        <tissue evidence="6">Leaf</tissue>
    </source>
</reference>
<evidence type="ECO:0000256" key="3">
    <source>
        <dbReference type="ARBA" id="ARBA00022801"/>
    </source>
</evidence>
<evidence type="ECO:0000256" key="4">
    <source>
        <dbReference type="ARBA" id="ARBA00022912"/>
    </source>
</evidence>
<comment type="similarity">
    <text evidence="1">Belongs to the protein-tyrosine phosphatase family. Non-receptor class dual specificity subfamily.</text>
</comment>
<keyword evidence="4" id="KW-0904">Protein phosphatase</keyword>